<keyword evidence="3" id="KW-0832">Ubl conjugation</keyword>
<keyword evidence="4" id="KW-0539">Nucleus</keyword>
<name>A0A9N9MS97_9CUCU</name>
<dbReference type="PANTHER" id="PTHR32086:SF0">
    <property type="entry name" value="FANCONI ANEMIA GROUP D2 PROTEIN"/>
    <property type="match status" value="1"/>
</dbReference>
<dbReference type="GO" id="GO:0070182">
    <property type="term" value="F:DNA polymerase binding"/>
    <property type="evidence" value="ECO:0007669"/>
    <property type="project" value="TreeGrafter"/>
</dbReference>
<dbReference type="EMBL" id="OU892279">
    <property type="protein sequence ID" value="CAG9766045.1"/>
    <property type="molecule type" value="Genomic_DNA"/>
</dbReference>
<protein>
    <recommendedName>
        <fullName evidence="9">Fanconi anemia group D2 protein</fullName>
    </recommendedName>
</protein>
<dbReference type="GO" id="GO:0007129">
    <property type="term" value="P:homologous chromosome pairing at meiosis"/>
    <property type="evidence" value="ECO:0007669"/>
    <property type="project" value="TreeGrafter"/>
</dbReference>
<feature type="compositionally biased region" description="Polar residues" evidence="6">
    <location>
        <begin position="1290"/>
        <end position="1299"/>
    </location>
</feature>
<evidence type="ECO:0000256" key="2">
    <source>
        <dbReference type="ARBA" id="ARBA00022499"/>
    </source>
</evidence>
<accession>A0A9N9MS97</accession>
<dbReference type="GO" id="GO:0036297">
    <property type="term" value="P:interstrand cross-link repair"/>
    <property type="evidence" value="ECO:0007669"/>
    <property type="project" value="TreeGrafter"/>
</dbReference>
<comment type="subcellular location">
    <subcellularLocation>
        <location evidence="1">Nucleus</location>
    </subcellularLocation>
</comment>
<organism evidence="7 8">
    <name type="scientific">Ceutorhynchus assimilis</name>
    <name type="common">cabbage seed weevil</name>
    <dbReference type="NCBI Taxonomy" id="467358"/>
    <lineage>
        <taxon>Eukaryota</taxon>
        <taxon>Metazoa</taxon>
        <taxon>Ecdysozoa</taxon>
        <taxon>Arthropoda</taxon>
        <taxon>Hexapoda</taxon>
        <taxon>Insecta</taxon>
        <taxon>Pterygota</taxon>
        <taxon>Neoptera</taxon>
        <taxon>Endopterygota</taxon>
        <taxon>Coleoptera</taxon>
        <taxon>Polyphaga</taxon>
        <taxon>Cucujiformia</taxon>
        <taxon>Curculionidae</taxon>
        <taxon>Ceutorhynchinae</taxon>
        <taxon>Ceutorhynchus</taxon>
    </lineage>
</organism>
<evidence type="ECO:0000256" key="5">
    <source>
        <dbReference type="ARBA" id="ARBA00093456"/>
    </source>
</evidence>
<proteinExistence type="inferred from homology"/>
<dbReference type="GO" id="GO:1990918">
    <property type="term" value="P:double-strand break repair involved in meiotic recombination"/>
    <property type="evidence" value="ECO:0007669"/>
    <property type="project" value="TreeGrafter"/>
</dbReference>
<sequence>MARMDTGNISPTFQPSQRLSQLHLTEELKIVLAKVGVKLTLSLSEPTHILEREQALVVRELTKYFESKDTQLCSKNFSIGLKYLCKKEKHLKKFLTQTEFRKTDDENDWIYQESLISIFLKIPHLQDEVMELLLDNVTDAAIEDTEDTSWLRTLLQPLRFLPTVKNSEFLAKKLLDILEISSFTCRLEILGAFPEILPDNQCDFAAKELTKLFDENGELCGALVDCLSALNVDTETKKQINDRVLVKISANVCLKDYLILIKFLLSDCKILNMVPTLLKIRNSLDRIIESSGTDKDSEIILIFRYLQRSASIKKTLADGWLNLISNINHSYDHKPVDLLIIFMLHQSSDNRRRVIEAIFRKRVSLGLFKLNLLEKFFEKYFTPQLLKNYLADIIDIGSCLLGYAKDTLVAKFATNLFQLLFNNIHVGPISGREILSSLISLTGSNDDCTTNTLLKLIKSLVDIDSKKVQKHINLLMQLLEKIDTMKYRDIKITFDILCSLLCGDKAEDFLSGFKDQIFNTIRKQLSCYERSVRLTGIISAITMVKHCASVSIYQGELTLDELDQRPIPNKEAVELLELVNCATSENSEQQCLYYDQLASILASEKIFDKYFLYWLYKKVHEDFEKSFLKVYLGPKTVQVVGLTMQFMLNKPEELVETLAVNIGGYTMYQKNDKILILAPYFRVLRLLHFRQHGNLLQIDSLLGCGIILPEENLDFENLNIEQIKLVADCLFHCINWFRETISAFVTEKDTVIQQRVIKRLDNLIDVEDKLHGLLRKIPGHNLPLSYFDGTQIVSKQLVRSEPSIKNPRKKVAKSNTIVNNESSMITETQINDTQLVKNKKKGIQVKAQKLQFRELDTDLVLLIKYPLNLDSMDTEENMTLNLQQIKFILNDFIEKLTLLTQTNKNVNLSHFNDVKADYLMHDCVRIVKNLNKFLEIIVKKINEFGEDAPYSEEAVDIQICFGSILQIFYLIFQWPGFQNTNNSHLLQDILESARDSCSQNPRDPIVAFVNKIVQYTPNCLQLSHGASLIKIMDVLNSLSASENKKQISTVAETFLKKRWYDFQGKLDQGRDCNQNTDILVKAYLDNFNVESILALVEILVEDIEALNPRNGCLNKFPAIFNKNFHVFFAGLCNALLATIKIEIQALTNSGHLVLWRSAAEILANLMNIAKTLKNRSIFLCFLKKTTQVLKIFLASGMPILEIMLKHKAEEVVVILKTIQTSTRFLNYLCCQAKQTRDASLVAYIPSFTHTRECLTFRVKAALVANDLSTAIWVGNLKNRNIEGEDIISQSTVASSSQDPTDIDNDQLPSDDDDDENIINGSDNEAESEVYG</sequence>
<dbReference type="OrthoDB" id="27031at2759"/>
<reference evidence="7" key="1">
    <citation type="submission" date="2022-01" db="EMBL/GenBank/DDBJ databases">
        <authorList>
            <person name="King R."/>
        </authorList>
    </citation>
    <scope>NUCLEOTIDE SEQUENCE</scope>
</reference>
<evidence type="ECO:0000256" key="3">
    <source>
        <dbReference type="ARBA" id="ARBA00022843"/>
    </source>
</evidence>
<evidence type="ECO:0000313" key="8">
    <source>
        <dbReference type="Proteomes" id="UP001152799"/>
    </source>
</evidence>
<dbReference type="Pfam" id="PF14631">
    <property type="entry name" value="FancD2"/>
    <property type="match status" value="2"/>
</dbReference>
<dbReference type="GO" id="GO:0031573">
    <property type="term" value="P:mitotic intra-S DNA damage checkpoint signaling"/>
    <property type="evidence" value="ECO:0007669"/>
    <property type="project" value="TreeGrafter"/>
</dbReference>
<gene>
    <name evidence="7" type="ORF">CEUTPL_LOCUS6638</name>
</gene>
<dbReference type="PANTHER" id="PTHR32086">
    <property type="entry name" value="FANCONI ANEMIA GROUP D2 PROTEIN"/>
    <property type="match status" value="1"/>
</dbReference>
<evidence type="ECO:0000313" key="7">
    <source>
        <dbReference type="EMBL" id="CAG9766045.1"/>
    </source>
</evidence>
<feature type="compositionally biased region" description="Acidic residues" evidence="6">
    <location>
        <begin position="1300"/>
        <end position="1316"/>
    </location>
</feature>
<dbReference type="InterPro" id="IPR029448">
    <property type="entry name" value="FANCD2"/>
</dbReference>
<keyword evidence="8" id="KW-1185">Reference proteome</keyword>
<feature type="region of interest" description="Disordered" evidence="6">
    <location>
        <begin position="1290"/>
        <end position="1331"/>
    </location>
</feature>
<comment type="similarity">
    <text evidence="5">Belongs to the Fanconi anemia protein FANCD2 family.</text>
</comment>
<dbReference type="GO" id="GO:0005634">
    <property type="term" value="C:nucleus"/>
    <property type="evidence" value="ECO:0007669"/>
    <property type="project" value="UniProtKB-SubCell"/>
</dbReference>
<evidence type="ECO:0008006" key="9">
    <source>
        <dbReference type="Google" id="ProtNLM"/>
    </source>
</evidence>
<evidence type="ECO:0000256" key="4">
    <source>
        <dbReference type="ARBA" id="ARBA00023242"/>
    </source>
</evidence>
<dbReference type="GO" id="GO:0000793">
    <property type="term" value="C:condensed chromosome"/>
    <property type="evidence" value="ECO:0007669"/>
    <property type="project" value="TreeGrafter"/>
</dbReference>
<dbReference type="Proteomes" id="UP001152799">
    <property type="component" value="Chromosome 3"/>
</dbReference>
<keyword evidence="2" id="KW-1017">Isopeptide bond</keyword>
<evidence type="ECO:0000256" key="1">
    <source>
        <dbReference type="ARBA" id="ARBA00004123"/>
    </source>
</evidence>
<evidence type="ECO:0000256" key="6">
    <source>
        <dbReference type="SAM" id="MobiDB-lite"/>
    </source>
</evidence>